<gene>
    <name evidence="2" type="ORF">B5807_10715</name>
</gene>
<evidence type="ECO:0000313" key="2">
    <source>
        <dbReference type="EMBL" id="OSS44808.1"/>
    </source>
</evidence>
<evidence type="ECO:0000313" key="3">
    <source>
        <dbReference type="Proteomes" id="UP000193240"/>
    </source>
</evidence>
<keyword evidence="3" id="KW-1185">Reference proteome</keyword>
<dbReference type="EMBL" id="KZ107856">
    <property type="protein sequence ID" value="OSS44808.1"/>
    <property type="molecule type" value="Genomic_DNA"/>
</dbReference>
<feature type="compositionally biased region" description="Low complexity" evidence="1">
    <location>
        <begin position="114"/>
        <end position="128"/>
    </location>
</feature>
<dbReference type="OrthoDB" id="5876637at2759"/>
<feature type="region of interest" description="Disordered" evidence="1">
    <location>
        <begin position="186"/>
        <end position="252"/>
    </location>
</feature>
<feature type="compositionally biased region" description="Acidic residues" evidence="1">
    <location>
        <begin position="196"/>
        <end position="207"/>
    </location>
</feature>
<proteinExistence type="predicted"/>
<reference evidence="2 3" key="1">
    <citation type="journal article" date="2017" name="Genome Announc.">
        <title>Genome sequence of the saprophytic ascomycete Epicoccum nigrum ICMP 19927 strain isolated from New Zealand.</title>
        <authorList>
            <person name="Fokin M."/>
            <person name="Fleetwood D."/>
            <person name="Weir B.S."/>
            <person name="Villas-Boas S.G."/>
        </authorList>
    </citation>
    <scope>NUCLEOTIDE SEQUENCE [LARGE SCALE GENOMIC DNA]</scope>
    <source>
        <strain evidence="2 3">ICMP 19927</strain>
    </source>
</reference>
<feature type="compositionally biased region" description="Basic residues" evidence="1">
    <location>
        <begin position="228"/>
        <end position="239"/>
    </location>
</feature>
<accession>A0A1Y2LPI4</accession>
<feature type="compositionally biased region" description="Basic and acidic residues" evidence="1">
    <location>
        <begin position="186"/>
        <end position="195"/>
    </location>
</feature>
<dbReference type="OMA" id="TKHEKHL"/>
<feature type="region of interest" description="Disordered" evidence="1">
    <location>
        <begin position="1"/>
        <end position="56"/>
    </location>
</feature>
<name>A0A1Y2LPI4_EPING</name>
<dbReference type="PANTHER" id="PTHR40644:SF1">
    <property type="entry name" value="UPF0653 PROTEIN C607.02C"/>
    <property type="match status" value="1"/>
</dbReference>
<protein>
    <submittedName>
        <fullName evidence="2">Uncharacterized protein</fullName>
    </submittedName>
</protein>
<feature type="region of interest" description="Disordered" evidence="1">
    <location>
        <begin position="68"/>
        <end position="136"/>
    </location>
</feature>
<dbReference type="Proteomes" id="UP000193240">
    <property type="component" value="Unassembled WGS sequence"/>
</dbReference>
<dbReference type="InParanoid" id="A0A1Y2LPI4"/>
<sequence>MPHKHKRKAGDAADYNLPPTTFAAPLPVGKGKTASTNSKAKKRKVAHIDGYGHDDTPKAFQRLMAFSQSGVGANKKRPALDDGLVLSKKQKAAAKRAAQQSSKPSAGSDDEAKPSAAAAKANATAEAKQIPKIQPGESMAEYSARVDAALPLAGIAKSARKVAGVADHRVTKHEKRLKRLQAGWREEEARLREKEAEEEELAEEERDEQALIWEDKTEEPAAPGLRANGKKAKAAKRKKLVGEVDNHSEDEWEALRKKREQRKGLHDVVSAPPTFTKVPREIFKVKNGAKVNVNNVPNAVGSLRKREELGEERRTIIDTYRELMAARKEEGNAKGDKKGKA</sequence>
<feature type="compositionally biased region" description="Basic and acidic residues" evidence="1">
    <location>
        <begin position="46"/>
        <end position="56"/>
    </location>
</feature>
<evidence type="ECO:0000256" key="1">
    <source>
        <dbReference type="SAM" id="MobiDB-lite"/>
    </source>
</evidence>
<dbReference type="AlphaFoldDB" id="A0A1Y2LPI4"/>
<dbReference type="PANTHER" id="PTHR40644">
    <property type="entry name" value="UPF0653 PROTEIN C607.02C"/>
    <property type="match status" value="1"/>
</dbReference>
<feature type="compositionally biased region" description="Basic and acidic residues" evidence="1">
    <location>
        <begin position="240"/>
        <end position="252"/>
    </location>
</feature>
<organism evidence="2 3">
    <name type="scientific">Epicoccum nigrum</name>
    <name type="common">Soil fungus</name>
    <name type="synonym">Epicoccum purpurascens</name>
    <dbReference type="NCBI Taxonomy" id="105696"/>
    <lineage>
        <taxon>Eukaryota</taxon>
        <taxon>Fungi</taxon>
        <taxon>Dikarya</taxon>
        <taxon>Ascomycota</taxon>
        <taxon>Pezizomycotina</taxon>
        <taxon>Dothideomycetes</taxon>
        <taxon>Pleosporomycetidae</taxon>
        <taxon>Pleosporales</taxon>
        <taxon>Pleosporineae</taxon>
        <taxon>Didymellaceae</taxon>
        <taxon>Epicoccum</taxon>
    </lineage>
</organism>